<evidence type="ECO:0000313" key="2">
    <source>
        <dbReference type="EMBL" id="GHC54537.1"/>
    </source>
</evidence>
<evidence type="ECO:0000313" key="3">
    <source>
        <dbReference type="Proteomes" id="UP000644507"/>
    </source>
</evidence>
<feature type="compositionally biased region" description="Basic and acidic residues" evidence="1">
    <location>
        <begin position="319"/>
        <end position="334"/>
    </location>
</feature>
<dbReference type="AlphaFoldDB" id="A0A918TMP4"/>
<reference evidence="2" key="2">
    <citation type="submission" date="2020-09" db="EMBL/GenBank/DDBJ databases">
        <authorList>
            <person name="Sun Q."/>
            <person name="Kim S."/>
        </authorList>
    </citation>
    <scope>NUCLEOTIDE SEQUENCE</scope>
    <source>
        <strain evidence="2">KCTC 12988</strain>
    </source>
</reference>
<gene>
    <name evidence="2" type="ORF">GCM10007100_21210</name>
</gene>
<feature type="compositionally biased region" description="Polar residues" evidence="1">
    <location>
        <begin position="355"/>
        <end position="372"/>
    </location>
</feature>
<feature type="region of interest" description="Disordered" evidence="1">
    <location>
        <begin position="299"/>
        <end position="396"/>
    </location>
</feature>
<dbReference type="RefSeq" id="WP_189569925.1">
    <property type="nucleotide sequence ID" value="NZ_BMXI01000008.1"/>
</dbReference>
<name>A0A918TMP4_9BACT</name>
<dbReference type="Proteomes" id="UP000644507">
    <property type="component" value="Unassembled WGS sequence"/>
</dbReference>
<protein>
    <submittedName>
        <fullName evidence="2">Uncharacterized protein</fullName>
    </submittedName>
</protein>
<accession>A0A918TMP4</accession>
<keyword evidence="3" id="KW-1185">Reference proteome</keyword>
<evidence type="ECO:0000256" key="1">
    <source>
        <dbReference type="SAM" id="MobiDB-lite"/>
    </source>
</evidence>
<comment type="caution">
    <text evidence="2">The sequence shown here is derived from an EMBL/GenBank/DDBJ whole genome shotgun (WGS) entry which is preliminary data.</text>
</comment>
<organism evidence="2 3">
    <name type="scientific">Roseibacillus persicicus</name>
    <dbReference type="NCBI Taxonomy" id="454148"/>
    <lineage>
        <taxon>Bacteria</taxon>
        <taxon>Pseudomonadati</taxon>
        <taxon>Verrucomicrobiota</taxon>
        <taxon>Verrucomicrobiia</taxon>
        <taxon>Verrucomicrobiales</taxon>
        <taxon>Verrucomicrobiaceae</taxon>
        <taxon>Roseibacillus</taxon>
    </lineage>
</organism>
<proteinExistence type="predicted"/>
<sequence length="396" mass="41197">MAAIATGEGQTPLCPNMPSGPTIVDPTMASCIYDAANDAAVITLNGNAVLDWRRVRLTPESSLTFNFSSDTNGGTVLNRLAPLNLGRTHQFNGTLTSNGRVVILSPSSAVSLSGVITADELVAVVHEVNPAGEAALLQGNQAVDFAIDSTASSTSRLLTVSNAQITSTGGDVVLGAARGVTIANTSSRPTTITSAEATRVFGGSRINYDPSKTTGEKITPLPGNENSFVSHSGTITAGSDVEIRASESSQLLITGPISANHGQGRIFLRVDDGRIDLNPNANLAGTLETTGTFASALFETNEGDTPGTSSPSVGLFPSLRKENATDRKSKRSEPVKVFQGAPVTASAEASRKSKPPSQANSRSELAKQNQGNKRALVQRSGFFGLRSSQAQEKKSR</sequence>
<dbReference type="EMBL" id="BMXI01000008">
    <property type="protein sequence ID" value="GHC54537.1"/>
    <property type="molecule type" value="Genomic_DNA"/>
</dbReference>
<reference evidence="2" key="1">
    <citation type="journal article" date="2014" name="Int. J. Syst. Evol. Microbiol.">
        <title>Complete genome sequence of Corynebacterium casei LMG S-19264T (=DSM 44701T), isolated from a smear-ripened cheese.</title>
        <authorList>
            <consortium name="US DOE Joint Genome Institute (JGI-PGF)"/>
            <person name="Walter F."/>
            <person name="Albersmeier A."/>
            <person name="Kalinowski J."/>
            <person name="Ruckert C."/>
        </authorList>
    </citation>
    <scope>NUCLEOTIDE SEQUENCE</scope>
    <source>
        <strain evidence="2">KCTC 12988</strain>
    </source>
</reference>